<dbReference type="Proteomes" id="UP001159042">
    <property type="component" value="Unassembled WGS sequence"/>
</dbReference>
<dbReference type="GO" id="GO:0003779">
    <property type="term" value="F:actin binding"/>
    <property type="evidence" value="ECO:0007669"/>
    <property type="project" value="InterPro"/>
</dbReference>
<accession>A0AAV8W1U8</accession>
<protein>
    <recommendedName>
        <fullName evidence="6">WH2 domain-containing protein</fullName>
    </recommendedName>
</protein>
<evidence type="ECO:0000313" key="8">
    <source>
        <dbReference type="Proteomes" id="UP001159042"/>
    </source>
</evidence>
<organism evidence="7 8">
    <name type="scientific">Exocentrus adspersus</name>
    <dbReference type="NCBI Taxonomy" id="1586481"/>
    <lineage>
        <taxon>Eukaryota</taxon>
        <taxon>Metazoa</taxon>
        <taxon>Ecdysozoa</taxon>
        <taxon>Arthropoda</taxon>
        <taxon>Hexapoda</taxon>
        <taxon>Insecta</taxon>
        <taxon>Pterygota</taxon>
        <taxon>Neoptera</taxon>
        <taxon>Endopterygota</taxon>
        <taxon>Coleoptera</taxon>
        <taxon>Polyphaga</taxon>
        <taxon>Cucujiformia</taxon>
        <taxon>Chrysomeloidea</taxon>
        <taxon>Cerambycidae</taxon>
        <taxon>Lamiinae</taxon>
        <taxon>Acanthocinini</taxon>
        <taxon>Exocentrus</taxon>
    </lineage>
</organism>
<dbReference type="Gene3D" id="6.10.280.150">
    <property type="match status" value="1"/>
</dbReference>
<dbReference type="PROSITE" id="PS51082">
    <property type="entry name" value="WH2"/>
    <property type="match status" value="1"/>
</dbReference>
<comment type="subcellular location">
    <subcellularLocation>
        <location evidence="1">Cytoplasm</location>
        <location evidence="1">Cytoskeleton</location>
    </subcellularLocation>
</comment>
<evidence type="ECO:0000256" key="5">
    <source>
        <dbReference type="SAM" id="MobiDB-lite"/>
    </source>
</evidence>
<feature type="region of interest" description="Disordered" evidence="5">
    <location>
        <begin position="100"/>
        <end position="198"/>
    </location>
</feature>
<proteinExistence type="predicted"/>
<evidence type="ECO:0000313" key="7">
    <source>
        <dbReference type="EMBL" id="KAJ8920642.1"/>
    </source>
</evidence>
<evidence type="ECO:0000256" key="4">
    <source>
        <dbReference type="ARBA" id="ARBA00023212"/>
    </source>
</evidence>
<name>A0AAV8W1U8_9CUCU</name>
<reference evidence="7 8" key="1">
    <citation type="journal article" date="2023" name="Insect Mol. Biol.">
        <title>Genome sequencing provides insights into the evolution of gene families encoding plant cell wall-degrading enzymes in longhorned beetles.</title>
        <authorList>
            <person name="Shin N.R."/>
            <person name="Okamura Y."/>
            <person name="Kirsch R."/>
            <person name="Pauchet Y."/>
        </authorList>
    </citation>
    <scope>NUCLEOTIDE SEQUENCE [LARGE SCALE GENOMIC DNA]</scope>
    <source>
        <strain evidence="7">EAD_L_NR</strain>
    </source>
</reference>
<dbReference type="InterPro" id="IPR000095">
    <property type="entry name" value="CRIB_dom"/>
</dbReference>
<keyword evidence="2" id="KW-0963">Cytoplasm</keyword>
<keyword evidence="3" id="KW-0597">Phosphoprotein</keyword>
<feature type="compositionally biased region" description="Pro residues" evidence="5">
    <location>
        <begin position="142"/>
        <end position="154"/>
    </location>
</feature>
<dbReference type="InterPro" id="IPR036936">
    <property type="entry name" value="CRIB_dom_sf"/>
</dbReference>
<feature type="compositionally biased region" description="Pro residues" evidence="5">
    <location>
        <begin position="102"/>
        <end position="111"/>
    </location>
</feature>
<evidence type="ECO:0000256" key="1">
    <source>
        <dbReference type="ARBA" id="ARBA00004245"/>
    </source>
</evidence>
<keyword evidence="8" id="KW-1185">Reference proteome</keyword>
<feature type="compositionally biased region" description="Pro residues" evidence="5">
    <location>
        <begin position="181"/>
        <end position="190"/>
    </location>
</feature>
<gene>
    <name evidence="7" type="ORF">NQ315_004781</name>
</gene>
<comment type="caution">
    <text evidence="7">The sequence shown here is derived from an EMBL/GenBank/DDBJ whole genome shotgun (WGS) entry which is preliminary data.</text>
</comment>
<dbReference type="Gene3D" id="3.90.810.10">
    <property type="entry name" value="CRIB domain"/>
    <property type="match status" value="1"/>
</dbReference>
<dbReference type="SUPFAM" id="SSF47912">
    <property type="entry name" value="Wiscott-Aldrich syndrome protein, WASP, C-terminal domain"/>
    <property type="match status" value="2"/>
</dbReference>
<dbReference type="GO" id="GO:0005856">
    <property type="term" value="C:cytoskeleton"/>
    <property type="evidence" value="ECO:0007669"/>
    <property type="project" value="UniProtKB-SubCell"/>
</dbReference>
<dbReference type="Pfam" id="PF00786">
    <property type="entry name" value="PBD"/>
    <property type="match status" value="1"/>
</dbReference>
<dbReference type="InterPro" id="IPR003124">
    <property type="entry name" value="WH2_dom"/>
</dbReference>
<feature type="domain" description="WH2" evidence="6">
    <location>
        <begin position="222"/>
        <end position="239"/>
    </location>
</feature>
<dbReference type="CDD" id="cd00132">
    <property type="entry name" value="CRIB"/>
    <property type="match status" value="1"/>
</dbReference>
<dbReference type="InterPro" id="IPR011026">
    <property type="entry name" value="WAS_C"/>
</dbReference>
<evidence type="ECO:0000259" key="6">
    <source>
        <dbReference type="PROSITE" id="PS51082"/>
    </source>
</evidence>
<feature type="region of interest" description="Disordered" evidence="5">
    <location>
        <begin position="235"/>
        <end position="291"/>
    </location>
</feature>
<evidence type="ECO:0000256" key="3">
    <source>
        <dbReference type="ARBA" id="ARBA00022553"/>
    </source>
</evidence>
<sequence>MKFSGSKKSGATLSKHKRKFIKADISTPMDFKHISGVRWNSAAGFDVYAEDEKLKAFFKKAGVSEQQLEDKGIREFLYNFVDTHGGRDAVIRDITVDLISDTPPPAVPPRGPRLRNVPLPPLPQKSVGLAGRAKPSTEMMPAPTPTSSPIPEPVPSASLQPPSPPLLPHLVEPSQSTTVPSAPPAPPPIPVADASSPLPLSICDVTTLKPVEERKMAPQEVAHSDLLSEIRKGCNLQPMEEREVKPISNPPSKQGGIIDALQRELEKRSRAIQNSDDDDDDVDTADHEWED</sequence>
<dbReference type="AlphaFoldDB" id="A0AAV8W1U8"/>
<keyword evidence="4" id="KW-0206">Cytoskeleton</keyword>
<dbReference type="EMBL" id="JANEYG010000013">
    <property type="protein sequence ID" value="KAJ8920642.1"/>
    <property type="molecule type" value="Genomic_DNA"/>
</dbReference>
<feature type="compositionally biased region" description="Low complexity" evidence="5">
    <location>
        <begin position="168"/>
        <end position="180"/>
    </location>
</feature>
<evidence type="ECO:0000256" key="2">
    <source>
        <dbReference type="ARBA" id="ARBA00022490"/>
    </source>
</evidence>
<dbReference type="GO" id="GO:0007015">
    <property type="term" value="P:actin filament organization"/>
    <property type="evidence" value="ECO:0007669"/>
    <property type="project" value="InterPro"/>
</dbReference>